<dbReference type="SUPFAM" id="SSF54427">
    <property type="entry name" value="NTF2-like"/>
    <property type="match status" value="1"/>
</dbReference>
<feature type="transmembrane region" description="Helical" evidence="2">
    <location>
        <begin position="93"/>
        <end position="112"/>
    </location>
</feature>
<dbReference type="EMBL" id="RKHR01000004">
    <property type="protein sequence ID" value="ROS01978.1"/>
    <property type="molecule type" value="Genomic_DNA"/>
</dbReference>
<reference evidence="5 6" key="1">
    <citation type="submission" date="2018-11" db="EMBL/GenBank/DDBJ databases">
        <title>Genomic Encyclopedia of Type Strains, Phase IV (KMG-IV): sequencing the most valuable type-strain genomes for metagenomic binning, comparative biology and taxonomic classification.</title>
        <authorList>
            <person name="Goeker M."/>
        </authorList>
    </citation>
    <scope>NUCLEOTIDE SEQUENCE [LARGE SCALE GENOMIC DNA]</scope>
    <source>
        <strain evidence="5 6">DSM 100316</strain>
    </source>
</reference>
<dbReference type="PANTHER" id="PTHR41542">
    <property type="entry name" value="BLL5807 PROTEIN"/>
    <property type="match status" value="1"/>
</dbReference>
<proteinExistence type="predicted"/>
<dbReference type="PANTHER" id="PTHR41542:SF1">
    <property type="entry name" value="BLL5807 PROTEIN"/>
    <property type="match status" value="1"/>
</dbReference>
<feature type="signal peptide" evidence="3">
    <location>
        <begin position="1"/>
        <end position="23"/>
    </location>
</feature>
<comment type="caution">
    <text evidence="5">The sequence shown here is derived from an EMBL/GenBank/DDBJ whole genome shotgun (WGS) entry which is preliminary data.</text>
</comment>
<evidence type="ECO:0000313" key="5">
    <source>
        <dbReference type="EMBL" id="ROS01978.1"/>
    </source>
</evidence>
<sequence>MRYLAIFMAMFLVLAMQAPEAFAKKRFGGGSFGKQYKTAPKQPSSAQSQQRKQQDASKQQRSSKRGMMGGLLGGLLAGGLLASLFAGGAFEGLQMGDILIIAAIAFAIVWFLRRRRRQPQAQAGPFSAFEREPAAAASASGQQRQAQQPFGQQSGTSNHGFSSTAEQAAEEIPFNVPQGFDVEAFLEGARGHYNVLQKAWNENNLKMVQEYVSAELYQSLVSERKSLGDDPQTQVLYVNAELVRADQVFGEACLSVKYTGRCRELSDGSEEAINDVWHLERKLSDPSAPWIIVGISNE</sequence>
<feature type="chain" id="PRO_5018105292" evidence="3">
    <location>
        <begin position="24"/>
        <end position="298"/>
    </location>
</feature>
<dbReference type="Proteomes" id="UP000275394">
    <property type="component" value="Unassembled WGS sequence"/>
</dbReference>
<feature type="domain" description="Tim44-like" evidence="4">
    <location>
        <begin position="168"/>
        <end position="297"/>
    </location>
</feature>
<evidence type="ECO:0000256" key="2">
    <source>
        <dbReference type="SAM" id="Phobius"/>
    </source>
</evidence>
<dbReference type="RefSeq" id="WP_123712723.1">
    <property type="nucleotide sequence ID" value="NZ_RKHR01000004.1"/>
</dbReference>
<name>A0A3N2DQ84_9GAMM</name>
<evidence type="ECO:0000313" key="6">
    <source>
        <dbReference type="Proteomes" id="UP000275394"/>
    </source>
</evidence>
<evidence type="ECO:0000256" key="3">
    <source>
        <dbReference type="SAM" id="SignalP"/>
    </source>
</evidence>
<feature type="compositionally biased region" description="Polar residues" evidence="1">
    <location>
        <begin position="155"/>
        <end position="164"/>
    </location>
</feature>
<keyword evidence="2" id="KW-1133">Transmembrane helix</keyword>
<keyword evidence="3" id="KW-0732">Signal</keyword>
<feature type="compositionally biased region" description="Low complexity" evidence="1">
    <location>
        <begin position="134"/>
        <end position="154"/>
    </location>
</feature>
<dbReference type="InterPro" id="IPR032710">
    <property type="entry name" value="NTF2-like_dom_sf"/>
</dbReference>
<evidence type="ECO:0000256" key="1">
    <source>
        <dbReference type="SAM" id="MobiDB-lite"/>
    </source>
</evidence>
<dbReference type="Pfam" id="PF04280">
    <property type="entry name" value="Tim44"/>
    <property type="match status" value="1"/>
</dbReference>
<dbReference type="OrthoDB" id="5298777at2"/>
<keyword evidence="2" id="KW-0472">Membrane</keyword>
<feature type="region of interest" description="Disordered" evidence="1">
    <location>
        <begin position="33"/>
        <end position="64"/>
    </location>
</feature>
<gene>
    <name evidence="5" type="ORF">EDC56_2427</name>
</gene>
<dbReference type="AlphaFoldDB" id="A0A3N2DQ84"/>
<feature type="compositionally biased region" description="Low complexity" evidence="1">
    <location>
        <begin position="39"/>
        <end position="60"/>
    </location>
</feature>
<protein>
    <submittedName>
        <fullName evidence="5">Putative lipid-binding transport protein (Tim44 family)</fullName>
    </submittedName>
</protein>
<organism evidence="5 6">
    <name type="scientific">Sinobacterium caligoides</name>
    <dbReference type="NCBI Taxonomy" id="933926"/>
    <lineage>
        <taxon>Bacteria</taxon>
        <taxon>Pseudomonadati</taxon>
        <taxon>Pseudomonadota</taxon>
        <taxon>Gammaproteobacteria</taxon>
        <taxon>Cellvibrionales</taxon>
        <taxon>Spongiibacteraceae</taxon>
        <taxon>Sinobacterium</taxon>
    </lineage>
</organism>
<evidence type="ECO:0000259" key="4">
    <source>
        <dbReference type="SMART" id="SM00978"/>
    </source>
</evidence>
<keyword evidence="6" id="KW-1185">Reference proteome</keyword>
<keyword evidence="2" id="KW-0812">Transmembrane</keyword>
<feature type="transmembrane region" description="Helical" evidence="2">
    <location>
        <begin position="67"/>
        <end position="86"/>
    </location>
</feature>
<dbReference type="Gene3D" id="3.10.450.240">
    <property type="match status" value="1"/>
</dbReference>
<dbReference type="InterPro" id="IPR007379">
    <property type="entry name" value="Tim44-like_dom"/>
</dbReference>
<dbReference type="SMART" id="SM00978">
    <property type="entry name" value="Tim44"/>
    <property type="match status" value="1"/>
</dbReference>
<feature type="region of interest" description="Disordered" evidence="1">
    <location>
        <begin position="123"/>
        <end position="164"/>
    </location>
</feature>
<accession>A0A3N2DQ84</accession>